<dbReference type="AlphaFoldDB" id="A0A4S4KKQ7"/>
<dbReference type="PANTHER" id="PTHR43092">
    <property type="entry name" value="L-CYSTEINE DESULFHYDRASE"/>
    <property type="match status" value="1"/>
</dbReference>
<dbReference type="PANTHER" id="PTHR43092:SF2">
    <property type="entry name" value="HERCYNYLCYSTEINE SULFOXIDE LYASE"/>
    <property type="match status" value="1"/>
</dbReference>
<evidence type="ECO:0000313" key="3">
    <source>
        <dbReference type="EMBL" id="THG99024.1"/>
    </source>
</evidence>
<evidence type="ECO:0000256" key="1">
    <source>
        <dbReference type="ARBA" id="ARBA00022898"/>
    </source>
</evidence>
<organism evidence="3 4">
    <name type="scientific">Hermanssonia centrifuga</name>
    <dbReference type="NCBI Taxonomy" id="98765"/>
    <lineage>
        <taxon>Eukaryota</taxon>
        <taxon>Fungi</taxon>
        <taxon>Dikarya</taxon>
        <taxon>Basidiomycota</taxon>
        <taxon>Agaricomycotina</taxon>
        <taxon>Agaricomycetes</taxon>
        <taxon>Polyporales</taxon>
        <taxon>Meruliaceae</taxon>
        <taxon>Hermanssonia</taxon>
    </lineage>
</organism>
<proteinExistence type="predicted"/>
<keyword evidence="1" id="KW-0663">Pyridoxal phosphate</keyword>
<accession>A0A4S4KKQ7</accession>
<dbReference type="Proteomes" id="UP000309038">
    <property type="component" value="Unassembled WGS sequence"/>
</dbReference>
<evidence type="ECO:0000259" key="2">
    <source>
        <dbReference type="Pfam" id="PF00266"/>
    </source>
</evidence>
<feature type="domain" description="Aminotransferase class V" evidence="2">
    <location>
        <begin position="78"/>
        <end position="380"/>
    </location>
</feature>
<name>A0A4S4KKQ7_9APHY</name>
<evidence type="ECO:0000313" key="4">
    <source>
        <dbReference type="Proteomes" id="UP000309038"/>
    </source>
</evidence>
<dbReference type="InterPro" id="IPR015424">
    <property type="entry name" value="PyrdxlP-dep_Trfase"/>
</dbReference>
<reference evidence="3 4" key="1">
    <citation type="submission" date="2019-02" db="EMBL/GenBank/DDBJ databases">
        <title>Genome sequencing of the rare red list fungi Phlebia centrifuga.</title>
        <authorList>
            <person name="Buettner E."/>
            <person name="Kellner H."/>
        </authorList>
    </citation>
    <scope>NUCLEOTIDE SEQUENCE [LARGE SCALE GENOMIC DNA]</scope>
    <source>
        <strain evidence="3 4">DSM 108282</strain>
    </source>
</reference>
<sequence>MAPLENLMTELDLGDYVENTPPPFGHPMLKFFSFEPGYINLNHGAFGSLPTPVNRACKALGDRIEANPDKFMRLDYHRLLVSVREKVANLIGVPTDECVIVPNASAAAGIILRGFDWKTGDIIVGASTTYANVAKTLQYIHDMNPQTTFSIFPLALPVSHAEIIKGFRAHLRALPRLPPSELNPSPKIVCVMDSIISNPGILLPWKEMVKICEEEGVWSVVDAAHSIGQEVDLNLSEVKPDFWFSNCHKWLFAKRGCAVLHVPKRNQHLITSSFPTSNMYVSPGELSGTDWMAKSDENNDWVLRFNWTGTLDFVPYLSISAALEFRQWLGGEKKINDYCHDLAIRGGKRLVELLGTRLMDESENAEETLNMVNVELPLYDVPADKIAYVQDTLRDRLLKDFNTYAAHFPHNDRFWMSDFEYIGNAFSTVCKEIQETLRT</sequence>
<dbReference type="EMBL" id="SGPJ01000095">
    <property type="protein sequence ID" value="THG99024.1"/>
    <property type="molecule type" value="Genomic_DNA"/>
</dbReference>
<protein>
    <recommendedName>
        <fullName evidence="2">Aminotransferase class V domain-containing protein</fullName>
    </recommendedName>
</protein>
<dbReference type="InterPro" id="IPR015421">
    <property type="entry name" value="PyrdxlP-dep_Trfase_major"/>
</dbReference>
<dbReference type="SUPFAM" id="SSF53383">
    <property type="entry name" value="PLP-dependent transferases"/>
    <property type="match status" value="1"/>
</dbReference>
<dbReference type="Gene3D" id="3.90.1150.10">
    <property type="entry name" value="Aspartate Aminotransferase, domain 1"/>
    <property type="match status" value="1"/>
</dbReference>
<dbReference type="Pfam" id="PF00266">
    <property type="entry name" value="Aminotran_5"/>
    <property type="match status" value="1"/>
</dbReference>
<dbReference type="InterPro" id="IPR015422">
    <property type="entry name" value="PyrdxlP-dep_Trfase_small"/>
</dbReference>
<dbReference type="Gene3D" id="3.40.640.10">
    <property type="entry name" value="Type I PLP-dependent aspartate aminotransferase-like (Major domain)"/>
    <property type="match status" value="1"/>
</dbReference>
<comment type="caution">
    <text evidence="3">The sequence shown here is derived from an EMBL/GenBank/DDBJ whole genome shotgun (WGS) entry which is preliminary data.</text>
</comment>
<gene>
    <name evidence="3" type="ORF">EW026_g3262</name>
</gene>
<dbReference type="InterPro" id="IPR000192">
    <property type="entry name" value="Aminotrans_V_dom"/>
</dbReference>
<keyword evidence="4" id="KW-1185">Reference proteome</keyword>